<keyword evidence="2" id="KW-0805">Transcription regulation</keyword>
<dbReference type="SUPFAM" id="SSF46785">
    <property type="entry name" value="Winged helix' DNA-binding domain"/>
    <property type="match status" value="1"/>
</dbReference>
<evidence type="ECO:0000259" key="5">
    <source>
        <dbReference type="PROSITE" id="PS50931"/>
    </source>
</evidence>
<dbReference type="PANTHER" id="PTHR30346">
    <property type="entry name" value="TRANSCRIPTIONAL DUAL REGULATOR HCAR-RELATED"/>
    <property type="match status" value="1"/>
</dbReference>
<dbReference type="PANTHER" id="PTHR30346:SF30">
    <property type="entry name" value="SMALL NEUTRAL PROTEASE REGULATORY PROTEIN"/>
    <property type="match status" value="1"/>
</dbReference>
<dbReference type="PRINTS" id="PR00039">
    <property type="entry name" value="HTHLYSR"/>
</dbReference>
<dbReference type="GO" id="GO:0003677">
    <property type="term" value="F:DNA binding"/>
    <property type="evidence" value="ECO:0007669"/>
    <property type="project" value="UniProtKB-KW"/>
</dbReference>
<dbReference type="PROSITE" id="PS50931">
    <property type="entry name" value="HTH_LYSR"/>
    <property type="match status" value="1"/>
</dbReference>
<dbReference type="InterPro" id="IPR036390">
    <property type="entry name" value="WH_DNA-bd_sf"/>
</dbReference>
<evidence type="ECO:0000256" key="2">
    <source>
        <dbReference type="ARBA" id="ARBA00023015"/>
    </source>
</evidence>
<dbReference type="Pfam" id="PF03466">
    <property type="entry name" value="LysR_substrate"/>
    <property type="match status" value="1"/>
</dbReference>
<comment type="similarity">
    <text evidence="1">Belongs to the LysR transcriptional regulatory family.</text>
</comment>
<dbReference type="InterPro" id="IPR036388">
    <property type="entry name" value="WH-like_DNA-bd_sf"/>
</dbReference>
<name>D9WSK5_9ACTN</name>
<keyword evidence="3" id="KW-0238">DNA-binding</keyword>
<keyword evidence="4" id="KW-0804">Transcription</keyword>
<dbReference type="SUPFAM" id="SSF53850">
    <property type="entry name" value="Periplasmic binding protein-like II"/>
    <property type="match status" value="1"/>
</dbReference>
<dbReference type="Pfam" id="PF00126">
    <property type="entry name" value="HTH_1"/>
    <property type="match status" value="1"/>
</dbReference>
<accession>D9WSK5</accession>
<dbReference type="InterPro" id="IPR000847">
    <property type="entry name" value="LysR_HTH_N"/>
</dbReference>
<dbReference type="AlphaFoldDB" id="D9WSK5"/>
<dbReference type="Gene3D" id="3.40.190.10">
    <property type="entry name" value="Periplasmic binding protein-like II"/>
    <property type="match status" value="2"/>
</dbReference>
<reference evidence="6 7" key="1">
    <citation type="submission" date="2009-02" db="EMBL/GenBank/DDBJ databases">
        <title>Annotation of Streptomyces hygroscopicus strain ATCC 53653.</title>
        <authorList>
            <consortium name="The Broad Institute Genome Sequencing Platform"/>
            <consortium name="Broad Institute Microbial Sequencing Center"/>
            <person name="Fischbach M."/>
            <person name="Godfrey P."/>
            <person name="Ward D."/>
            <person name="Young S."/>
            <person name="Zeng Q."/>
            <person name="Koehrsen M."/>
            <person name="Alvarado L."/>
            <person name="Berlin A.M."/>
            <person name="Bochicchio J."/>
            <person name="Borenstein D."/>
            <person name="Chapman S.B."/>
            <person name="Chen Z."/>
            <person name="Engels R."/>
            <person name="Freedman E."/>
            <person name="Gellesch M."/>
            <person name="Goldberg J."/>
            <person name="Griggs A."/>
            <person name="Gujja S."/>
            <person name="Heilman E.R."/>
            <person name="Heiman D.I."/>
            <person name="Hepburn T.A."/>
            <person name="Howarth C."/>
            <person name="Jen D."/>
            <person name="Larson L."/>
            <person name="Lewis B."/>
            <person name="Mehta T."/>
            <person name="Park D."/>
            <person name="Pearson M."/>
            <person name="Richards J."/>
            <person name="Roberts A."/>
            <person name="Saif S."/>
            <person name="Shea T.D."/>
            <person name="Shenoy N."/>
            <person name="Sisk P."/>
            <person name="Stolte C."/>
            <person name="Sykes S.N."/>
            <person name="Thomson T."/>
            <person name="Walk T."/>
            <person name="White J."/>
            <person name="Yandava C."/>
            <person name="Straight P."/>
            <person name="Clardy J."/>
            <person name="Hung D."/>
            <person name="Kolter R."/>
            <person name="Mekalanos J."/>
            <person name="Walker S."/>
            <person name="Walsh C.T."/>
            <person name="Wieland-Brown L.C."/>
            <person name="Haas B."/>
            <person name="Nusbaum C."/>
            <person name="Birren B."/>
        </authorList>
    </citation>
    <scope>NUCLEOTIDE SEQUENCE [LARGE SCALE GENOMIC DNA]</scope>
    <source>
        <strain evidence="6 7">ATCC 53653</strain>
    </source>
</reference>
<evidence type="ECO:0000256" key="4">
    <source>
        <dbReference type="ARBA" id="ARBA00023163"/>
    </source>
</evidence>
<dbReference type="Proteomes" id="UP000003963">
    <property type="component" value="Unassembled WGS sequence"/>
</dbReference>
<dbReference type="GO" id="GO:0032993">
    <property type="term" value="C:protein-DNA complex"/>
    <property type="evidence" value="ECO:0007669"/>
    <property type="project" value="TreeGrafter"/>
</dbReference>
<dbReference type="HOGENOM" id="CLU_039613_6_4_11"/>
<dbReference type="Gene3D" id="1.10.10.10">
    <property type="entry name" value="Winged helix-like DNA-binding domain superfamily/Winged helix DNA-binding domain"/>
    <property type="match status" value="1"/>
</dbReference>
<keyword evidence="7" id="KW-1185">Reference proteome</keyword>
<dbReference type="EMBL" id="GG657754">
    <property type="protein sequence ID" value="EFL22146.1"/>
    <property type="molecule type" value="Genomic_DNA"/>
</dbReference>
<dbReference type="GO" id="GO:0003700">
    <property type="term" value="F:DNA-binding transcription factor activity"/>
    <property type="evidence" value="ECO:0007669"/>
    <property type="project" value="InterPro"/>
</dbReference>
<evidence type="ECO:0000313" key="6">
    <source>
        <dbReference type="EMBL" id="EFL22146.1"/>
    </source>
</evidence>
<dbReference type="InterPro" id="IPR005119">
    <property type="entry name" value="LysR_subst-bd"/>
</dbReference>
<protein>
    <submittedName>
        <fullName evidence="6">LysR family transcriptional regulator</fullName>
    </submittedName>
</protein>
<sequence length="316" mass="34479">MPCSSSAISGHDHHRRRQEVDMGLRHLRIVLTVAESGSISRAAATLKIAQSGLSTQLRRIEQELGGPLFRRRPQGVVPTELGVHVVGRARALLDEFGDLLATARTLAQPTEPPQAVALGGVDNPWVPRIAALIRERLPHHEQLTYLEPSSQAVLELLRTEKIALAVISEFPDVGPPAVREFTVRDLGTEPVLIGLAPGHRLAHRQLITLEELADEIWVAPGDRSDGLGLSLRIACERAGFTPRFRYFGADQTTAAALVGAGNAVGVFVGPGDRCPGITLKRLADGRLWRRTRLAWAPGLTAGRARRGYRRRRARLV</sequence>
<gene>
    <name evidence="6" type="ORF">SSOG_01858</name>
</gene>
<feature type="non-terminal residue" evidence="6">
    <location>
        <position position="316"/>
    </location>
</feature>
<proteinExistence type="inferred from homology"/>
<evidence type="ECO:0000256" key="1">
    <source>
        <dbReference type="ARBA" id="ARBA00009437"/>
    </source>
</evidence>
<organism evidence="6 7">
    <name type="scientific">Streptomyces himastatinicus ATCC 53653</name>
    <dbReference type="NCBI Taxonomy" id="457427"/>
    <lineage>
        <taxon>Bacteria</taxon>
        <taxon>Bacillati</taxon>
        <taxon>Actinomycetota</taxon>
        <taxon>Actinomycetes</taxon>
        <taxon>Kitasatosporales</taxon>
        <taxon>Streptomycetaceae</taxon>
        <taxon>Streptomyces</taxon>
        <taxon>Streptomyces violaceusniger group</taxon>
    </lineage>
</organism>
<feature type="domain" description="HTH lysR-type" evidence="5">
    <location>
        <begin position="22"/>
        <end position="79"/>
    </location>
</feature>
<evidence type="ECO:0000313" key="7">
    <source>
        <dbReference type="Proteomes" id="UP000003963"/>
    </source>
</evidence>
<evidence type="ECO:0000256" key="3">
    <source>
        <dbReference type="ARBA" id="ARBA00023125"/>
    </source>
</evidence>
<dbReference type="STRING" id="457427.SSOG_01858"/>